<evidence type="ECO:0000256" key="5">
    <source>
        <dbReference type="ARBA" id="ARBA00023125"/>
    </source>
</evidence>
<evidence type="ECO:0000313" key="10">
    <source>
        <dbReference type="Proteomes" id="UP000177349"/>
    </source>
</evidence>
<keyword evidence="2 7" id="KW-0547">Nucleotide-binding</keyword>
<dbReference type="GO" id="GO:0008270">
    <property type="term" value="F:zinc ion binding"/>
    <property type="evidence" value="ECO:0007669"/>
    <property type="project" value="UniProtKB-UniRule"/>
</dbReference>
<dbReference type="PROSITE" id="PS51161">
    <property type="entry name" value="ATP_CONE"/>
    <property type="match status" value="1"/>
</dbReference>
<dbReference type="InterPro" id="IPR005144">
    <property type="entry name" value="ATP-cone_dom"/>
</dbReference>
<evidence type="ECO:0000256" key="1">
    <source>
        <dbReference type="ARBA" id="ARBA00022491"/>
    </source>
</evidence>
<dbReference type="InterPro" id="IPR003796">
    <property type="entry name" value="RNR_NrdR-like"/>
</dbReference>
<name>A0A1G2BNS3_9BACT</name>
<dbReference type="EMBL" id="MHKN01000056">
    <property type="protein sequence ID" value="OGY90774.1"/>
    <property type="molecule type" value="Genomic_DNA"/>
</dbReference>
<keyword evidence="7" id="KW-0863">Zinc-finger</keyword>
<dbReference type="NCBIfam" id="TIGR00244">
    <property type="entry name" value="transcriptional regulator NrdR"/>
    <property type="match status" value="1"/>
</dbReference>
<feature type="domain" description="ATP-cone" evidence="8">
    <location>
        <begin position="49"/>
        <end position="139"/>
    </location>
</feature>
<protein>
    <recommendedName>
        <fullName evidence="7">Transcriptional repressor NrdR</fullName>
    </recommendedName>
</protein>
<dbReference type="HAMAP" id="MF_00440">
    <property type="entry name" value="NrdR"/>
    <property type="match status" value="1"/>
</dbReference>
<evidence type="ECO:0000256" key="2">
    <source>
        <dbReference type="ARBA" id="ARBA00022741"/>
    </source>
</evidence>
<dbReference type="PANTHER" id="PTHR30455">
    <property type="entry name" value="TRANSCRIPTIONAL REPRESSOR NRDR"/>
    <property type="match status" value="1"/>
</dbReference>
<evidence type="ECO:0000256" key="4">
    <source>
        <dbReference type="ARBA" id="ARBA00023015"/>
    </source>
</evidence>
<reference evidence="9 10" key="1">
    <citation type="journal article" date="2016" name="Nat. Commun.">
        <title>Thousands of microbial genomes shed light on interconnected biogeochemical processes in an aquifer system.</title>
        <authorList>
            <person name="Anantharaman K."/>
            <person name="Brown C.T."/>
            <person name="Hug L.A."/>
            <person name="Sharon I."/>
            <person name="Castelle C.J."/>
            <person name="Probst A.J."/>
            <person name="Thomas B.C."/>
            <person name="Singh A."/>
            <person name="Wilkins M.J."/>
            <person name="Karaoz U."/>
            <person name="Brodie E.L."/>
            <person name="Williams K.H."/>
            <person name="Hubbard S.S."/>
            <person name="Banfield J.F."/>
        </authorList>
    </citation>
    <scope>NUCLEOTIDE SEQUENCE [LARGE SCALE GENOMIC DNA]</scope>
</reference>
<keyword evidence="4 7" id="KW-0805">Transcription regulation</keyword>
<keyword evidence="6 7" id="KW-0804">Transcription</keyword>
<dbReference type="PANTHER" id="PTHR30455:SF2">
    <property type="entry name" value="TRANSCRIPTIONAL REPRESSOR NRDR"/>
    <property type="match status" value="1"/>
</dbReference>
<dbReference type="AlphaFoldDB" id="A0A1G2BNS3"/>
<dbReference type="Proteomes" id="UP000177349">
    <property type="component" value="Unassembled WGS sequence"/>
</dbReference>
<comment type="function">
    <text evidence="7">Negatively regulates transcription of bacterial ribonucleotide reductase nrd genes and operons by binding to NrdR-boxes.</text>
</comment>
<evidence type="ECO:0000313" key="9">
    <source>
        <dbReference type="EMBL" id="OGY90774.1"/>
    </source>
</evidence>
<dbReference type="Pfam" id="PF22811">
    <property type="entry name" value="Zn_ribbon_NrdR"/>
    <property type="match status" value="1"/>
</dbReference>
<dbReference type="InterPro" id="IPR055173">
    <property type="entry name" value="NrdR-like_N"/>
</dbReference>
<gene>
    <name evidence="7" type="primary">nrdR</name>
    <name evidence="9" type="ORF">A3B31_02970</name>
</gene>
<sequence>MHCPVCSNQDTKVVDSRLMQDRVGIRRRRQCSRCQFRFSTIEQVEILDLTVVKRDGTKQPYNREKIIRGLRKALEKRSYTRENFDRLIGRIEREIQRTRKNELTSKQIGEFIMKKLESFDQVGYIRYASVYRDFRDVVTFQRELKNIINKKKQRNRDSKN</sequence>
<evidence type="ECO:0000256" key="3">
    <source>
        <dbReference type="ARBA" id="ARBA00022840"/>
    </source>
</evidence>
<accession>A0A1G2BNS3</accession>
<dbReference type="GO" id="GO:0003677">
    <property type="term" value="F:DNA binding"/>
    <property type="evidence" value="ECO:0007669"/>
    <property type="project" value="UniProtKB-KW"/>
</dbReference>
<dbReference type="GO" id="GO:0045892">
    <property type="term" value="P:negative regulation of DNA-templated transcription"/>
    <property type="evidence" value="ECO:0007669"/>
    <property type="project" value="UniProtKB-UniRule"/>
</dbReference>
<proteinExistence type="inferred from homology"/>
<organism evidence="9 10">
    <name type="scientific">Candidatus Komeilibacteria bacterium RIFCSPLOWO2_01_FULL_53_11</name>
    <dbReference type="NCBI Taxonomy" id="1798552"/>
    <lineage>
        <taxon>Bacteria</taxon>
        <taxon>Candidatus Komeiliibacteriota</taxon>
    </lineage>
</organism>
<comment type="caution">
    <text evidence="9">The sequence shown here is derived from an EMBL/GenBank/DDBJ whole genome shotgun (WGS) entry which is preliminary data.</text>
</comment>
<evidence type="ECO:0000256" key="6">
    <source>
        <dbReference type="ARBA" id="ARBA00023163"/>
    </source>
</evidence>
<keyword evidence="1 7" id="KW-0678">Repressor</keyword>
<dbReference type="GO" id="GO:0005524">
    <property type="term" value="F:ATP binding"/>
    <property type="evidence" value="ECO:0007669"/>
    <property type="project" value="UniProtKB-UniRule"/>
</dbReference>
<comment type="cofactor">
    <cofactor evidence="7">
        <name>Zn(2+)</name>
        <dbReference type="ChEBI" id="CHEBI:29105"/>
    </cofactor>
    <text evidence="7">Binds 1 zinc ion.</text>
</comment>
<keyword evidence="7" id="KW-0862">Zinc</keyword>
<keyword evidence="5 7" id="KW-0238">DNA-binding</keyword>
<evidence type="ECO:0000256" key="7">
    <source>
        <dbReference type="HAMAP-Rule" id="MF_00440"/>
    </source>
</evidence>
<comment type="similarity">
    <text evidence="7">Belongs to the NrdR family.</text>
</comment>
<evidence type="ECO:0000259" key="8">
    <source>
        <dbReference type="PROSITE" id="PS51161"/>
    </source>
</evidence>
<feature type="zinc finger region" evidence="7">
    <location>
        <begin position="3"/>
        <end position="34"/>
    </location>
</feature>
<keyword evidence="3 7" id="KW-0067">ATP-binding</keyword>
<keyword evidence="7" id="KW-0479">Metal-binding</keyword>
<dbReference type="Pfam" id="PF03477">
    <property type="entry name" value="ATP-cone"/>
    <property type="match status" value="1"/>
</dbReference>